<protein>
    <submittedName>
        <fullName evidence="3">Uncharacterized protein DUF4333</fullName>
    </submittedName>
</protein>
<accession>A0A2M9D0F8</accession>
<sequence>MRPTTSTPARRATLALIVVGLAAGLGGCSVSVNKTVSGSTVANLAEDTFEEQIGQRPEVECPESLALTIDETMRCTLTDPSSGTEYGMTVLVQDDAADGSGLHFQVDDEAKGAGTTDDAADDADADAGSPTLSAGAVEASAADALEKSVGVRPEVECPSAIVLEAGQTLRCTVTDPNTETRFGMTTTVDEPAADGSGLSFQVDDVPLD</sequence>
<proteinExistence type="predicted"/>
<feature type="domain" description="DUF4333" evidence="2">
    <location>
        <begin position="24"/>
        <end position="95"/>
    </location>
</feature>
<evidence type="ECO:0000313" key="4">
    <source>
        <dbReference type="Proteomes" id="UP000231693"/>
    </source>
</evidence>
<evidence type="ECO:0000313" key="3">
    <source>
        <dbReference type="EMBL" id="PJJ77639.1"/>
    </source>
</evidence>
<dbReference type="AlphaFoldDB" id="A0A2M9D0F8"/>
<feature type="region of interest" description="Disordered" evidence="1">
    <location>
        <begin position="111"/>
        <end position="131"/>
    </location>
</feature>
<reference evidence="3 4" key="1">
    <citation type="submission" date="2017-11" db="EMBL/GenBank/DDBJ databases">
        <title>Genomic Encyclopedia of Archaeal and Bacterial Type Strains, Phase II (KMG-II): From Individual Species to Whole Genera.</title>
        <authorList>
            <person name="Goeker M."/>
        </authorList>
    </citation>
    <scope>NUCLEOTIDE SEQUENCE [LARGE SCALE GENOMIC DNA]</scope>
    <source>
        <strain evidence="3 4">DSM 25478</strain>
    </source>
</reference>
<keyword evidence="4" id="KW-1185">Reference proteome</keyword>
<evidence type="ECO:0000256" key="1">
    <source>
        <dbReference type="SAM" id="MobiDB-lite"/>
    </source>
</evidence>
<dbReference type="Pfam" id="PF14230">
    <property type="entry name" value="DUF4333"/>
    <property type="match status" value="2"/>
</dbReference>
<dbReference type="OrthoDB" id="3830284at2"/>
<dbReference type="InterPro" id="IPR025637">
    <property type="entry name" value="DUF4333"/>
</dbReference>
<dbReference type="PROSITE" id="PS51257">
    <property type="entry name" value="PROKAR_LIPOPROTEIN"/>
    <property type="match status" value="1"/>
</dbReference>
<feature type="domain" description="DUF4333" evidence="2">
    <location>
        <begin position="128"/>
        <end position="179"/>
    </location>
</feature>
<gene>
    <name evidence="3" type="ORF">CLV28_0864</name>
</gene>
<comment type="caution">
    <text evidence="3">The sequence shown here is derived from an EMBL/GenBank/DDBJ whole genome shotgun (WGS) entry which is preliminary data.</text>
</comment>
<dbReference type="Proteomes" id="UP000231693">
    <property type="component" value="Unassembled WGS sequence"/>
</dbReference>
<dbReference type="RefSeq" id="WP_100421987.1">
    <property type="nucleotide sequence ID" value="NZ_BOOX01000003.1"/>
</dbReference>
<dbReference type="EMBL" id="PGFE01000001">
    <property type="protein sequence ID" value="PJJ77639.1"/>
    <property type="molecule type" value="Genomic_DNA"/>
</dbReference>
<name>A0A2M9D0F8_9CELL</name>
<organism evidence="3 4">
    <name type="scientific">Sediminihabitans luteus</name>
    <dbReference type="NCBI Taxonomy" id="1138585"/>
    <lineage>
        <taxon>Bacteria</taxon>
        <taxon>Bacillati</taxon>
        <taxon>Actinomycetota</taxon>
        <taxon>Actinomycetes</taxon>
        <taxon>Micrococcales</taxon>
        <taxon>Cellulomonadaceae</taxon>
        <taxon>Sediminihabitans</taxon>
    </lineage>
</organism>
<evidence type="ECO:0000259" key="2">
    <source>
        <dbReference type="Pfam" id="PF14230"/>
    </source>
</evidence>
<feature type="region of interest" description="Disordered" evidence="1">
    <location>
        <begin position="187"/>
        <end position="208"/>
    </location>
</feature>